<name>A0ABQ6K710_9MICO</name>
<protein>
    <submittedName>
        <fullName evidence="2">Uncharacterized protein</fullName>
    </submittedName>
</protein>
<feature type="compositionally biased region" description="Low complexity" evidence="1">
    <location>
        <begin position="50"/>
        <end position="65"/>
    </location>
</feature>
<gene>
    <name evidence="2" type="ORF">GCM10025881_18830</name>
</gene>
<proteinExistence type="predicted"/>
<feature type="region of interest" description="Disordered" evidence="1">
    <location>
        <begin position="1"/>
        <end position="77"/>
    </location>
</feature>
<comment type="caution">
    <text evidence="2">The sequence shown here is derived from an EMBL/GenBank/DDBJ whole genome shotgun (WGS) entry which is preliminary data.</text>
</comment>
<evidence type="ECO:0000313" key="2">
    <source>
        <dbReference type="EMBL" id="GMA95059.1"/>
    </source>
</evidence>
<dbReference type="Proteomes" id="UP001157034">
    <property type="component" value="Unassembled WGS sequence"/>
</dbReference>
<keyword evidence="3" id="KW-1185">Reference proteome</keyword>
<sequence length="117" mass="12055">MWEGRPGRGAIRRDRDAASGSRDPCAPAGPDVRPPRESGSGRAARRRAARPPGGASRGSPTGSVASPPPNPPDVVAPLAPVLSVPAEAALLNTARPPWRAAVSRERPLRSSGSVRMA</sequence>
<evidence type="ECO:0000313" key="3">
    <source>
        <dbReference type="Proteomes" id="UP001157034"/>
    </source>
</evidence>
<organism evidence="2 3">
    <name type="scientific">Pseudolysinimonas kribbensis</name>
    <dbReference type="NCBI Taxonomy" id="433641"/>
    <lineage>
        <taxon>Bacteria</taxon>
        <taxon>Bacillati</taxon>
        <taxon>Actinomycetota</taxon>
        <taxon>Actinomycetes</taxon>
        <taxon>Micrococcales</taxon>
        <taxon>Microbacteriaceae</taxon>
        <taxon>Pseudolysinimonas</taxon>
    </lineage>
</organism>
<dbReference type="EMBL" id="BSVB01000001">
    <property type="protein sequence ID" value="GMA95059.1"/>
    <property type="molecule type" value="Genomic_DNA"/>
</dbReference>
<evidence type="ECO:0000256" key="1">
    <source>
        <dbReference type="SAM" id="MobiDB-lite"/>
    </source>
</evidence>
<reference evidence="3" key="1">
    <citation type="journal article" date="2019" name="Int. J. Syst. Evol. Microbiol.">
        <title>The Global Catalogue of Microorganisms (GCM) 10K type strain sequencing project: providing services to taxonomists for standard genome sequencing and annotation.</title>
        <authorList>
            <consortium name="The Broad Institute Genomics Platform"/>
            <consortium name="The Broad Institute Genome Sequencing Center for Infectious Disease"/>
            <person name="Wu L."/>
            <person name="Ma J."/>
        </authorList>
    </citation>
    <scope>NUCLEOTIDE SEQUENCE [LARGE SCALE GENOMIC DNA]</scope>
    <source>
        <strain evidence="3">NBRC 108894</strain>
    </source>
</reference>
<accession>A0ABQ6K710</accession>
<feature type="region of interest" description="Disordered" evidence="1">
    <location>
        <begin position="92"/>
        <end position="117"/>
    </location>
</feature>